<gene>
    <name evidence="3" type="primary">RMP1</name>
    <name evidence="3" type="ORF">SCUCBS95973_001875</name>
</gene>
<feature type="compositionally biased region" description="Polar residues" evidence="1">
    <location>
        <begin position="152"/>
        <end position="163"/>
    </location>
</feature>
<dbReference type="Proteomes" id="UP001642405">
    <property type="component" value="Unassembled WGS sequence"/>
</dbReference>
<comment type="caution">
    <text evidence="3">The sequence shown here is derived from an EMBL/GenBank/DDBJ whole genome shotgun (WGS) entry which is preliminary data.</text>
</comment>
<reference evidence="3 4" key="1">
    <citation type="submission" date="2024-01" db="EMBL/GenBank/DDBJ databases">
        <authorList>
            <person name="Allen C."/>
            <person name="Tagirdzhanova G."/>
        </authorList>
    </citation>
    <scope>NUCLEOTIDE SEQUENCE [LARGE SCALE GENOMIC DNA]</scope>
</reference>
<feature type="compositionally biased region" description="Acidic residues" evidence="1">
    <location>
        <begin position="170"/>
        <end position="180"/>
    </location>
</feature>
<dbReference type="CDD" id="cd22573">
    <property type="entry name" value="RMP1_RBD"/>
    <property type="match status" value="1"/>
</dbReference>
<dbReference type="PANTHER" id="PTHR37792">
    <property type="entry name" value="RIBONUCLEASE MRP PROTEIN SUBUNIT RMP1"/>
    <property type="match status" value="1"/>
</dbReference>
<proteinExistence type="predicted"/>
<feature type="region of interest" description="Disordered" evidence="1">
    <location>
        <begin position="130"/>
        <end position="327"/>
    </location>
</feature>
<dbReference type="Pfam" id="PF20945">
    <property type="entry name" value="RMP1"/>
    <property type="match status" value="1"/>
</dbReference>
<feature type="compositionally biased region" description="Basic and acidic residues" evidence="1">
    <location>
        <begin position="183"/>
        <end position="202"/>
    </location>
</feature>
<organism evidence="3 4">
    <name type="scientific">Sporothrix curviconia</name>
    <dbReference type="NCBI Taxonomy" id="1260050"/>
    <lineage>
        <taxon>Eukaryota</taxon>
        <taxon>Fungi</taxon>
        <taxon>Dikarya</taxon>
        <taxon>Ascomycota</taxon>
        <taxon>Pezizomycotina</taxon>
        <taxon>Sordariomycetes</taxon>
        <taxon>Sordariomycetidae</taxon>
        <taxon>Ophiostomatales</taxon>
        <taxon>Ophiostomataceae</taxon>
        <taxon>Sporothrix</taxon>
    </lineage>
</organism>
<evidence type="ECO:0000256" key="1">
    <source>
        <dbReference type="SAM" id="MobiDB-lite"/>
    </source>
</evidence>
<name>A0ABP0B287_9PEZI</name>
<dbReference type="InterPro" id="IPR047205">
    <property type="entry name" value="RMP1"/>
</dbReference>
<evidence type="ECO:0000313" key="3">
    <source>
        <dbReference type="EMBL" id="CAK7213664.1"/>
    </source>
</evidence>
<feature type="compositionally biased region" description="Basic and acidic residues" evidence="1">
    <location>
        <begin position="254"/>
        <end position="303"/>
    </location>
</feature>
<dbReference type="PANTHER" id="PTHR37792:SF1">
    <property type="entry name" value="RIBONUCLEASE MRP PROTEIN SUBUNIT RMP1"/>
    <property type="match status" value="1"/>
</dbReference>
<evidence type="ECO:0000259" key="2">
    <source>
        <dbReference type="Pfam" id="PF20945"/>
    </source>
</evidence>
<keyword evidence="4" id="KW-1185">Reference proteome</keyword>
<feature type="compositionally biased region" description="Basic residues" evidence="1">
    <location>
        <begin position="304"/>
        <end position="314"/>
    </location>
</feature>
<protein>
    <submittedName>
        <fullName evidence="3">Ribonuclease MRP protein subunit rmp1</fullName>
    </submittedName>
</protein>
<evidence type="ECO:0000313" key="4">
    <source>
        <dbReference type="Proteomes" id="UP001642405"/>
    </source>
</evidence>
<sequence>MKRFAAAGERLDHISILLHGLHRLHKNQHRVSTYWWPAFGQLRRHVRRLDQEVRAVQADKNSAKFDKGAETEGVRRAVARAFSMLGHFIPKVYLAFSRLVADRRYAQLGLLLMGVLAQVHTALRQITGDVPAKKSGNEGEDQDGTENEAGSDNETAPKTTLSATLPAMQDENDDDDDDFGEVVCREDGTDDDKAEKKKDKVKTSKATLKSPAVAVAQPPTKKRPRPEDDDGDDSIRDKEATSMKPEASASGTKAGDETTVRPEKKKKKSDEGADVSEVREAPVMRDETRKENKEKRDKKDKLKDKAKKTKKRKKNGDEFDDLFSGLL</sequence>
<dbReference type="InterPro" id="IPR047204">
    <property type="entry name" value="RMP1_RBD"/>
</dbReference>
<accession>A0ABP0B287</accession>
<feature type="domain" description="RNase MRP protein 1 RNA binding" evidence="2">
    <location>
        <begin position="17"/>
        <end position="118"/>
    </location>
</feature>
<feature type="compositionally biased region" description="Acidic residues" evidence="1">
    <location>
        <begin position="138"/>
        <end position="151"/>
    </location>
</feature>
<dbReference type="EMBL" id="CAWUHB010000007">
    <property type="protein sequence ID" value="CAK7213664.1"/>
    <property type="molecule type" value="Genomic_DNA"/>
</dbReference>